<gene>
    <name evidence="2" type="ORF">EEDITHA_LOCUS14425</name>
</gene>
<evidence type="ECO:0000313" key="2">
    <source>
        <dbReference type="EMBL" id="CAH2099451.1"/>
    </source>
</evidence>
<dbReference type="GO" id="GO:0044774">
    <property type="term" value="P:mitotic DNA integrity checkpoint signaling"/>
    <property type="evidence" value="ECO:0007669"/>
    <property type="project" value="TreeGrafter"/>
</dbReference>
<dbReference type="EMBL" id="CAKOGL010000022">
    <property type="protein sequence ID" value="CAH2099451.1"/>
    <property type="molecule type" value="Genomic_DNA"/>
</dbReference>
<name>A0AAU9UIM2_EUPED</name>
<keyword evidence="3" id="KW-1185">Reference proteome</keyword>
<dbReference type="GO" id="GO:0031297">
    <property type="term" value="P:replication fork processing"/>
    <property type="evidence" value="ECO:0007669"/>
    <property type="project" value="TreeGrafter"/>
</dbReference>
<dbReference type="InterPro" id="IPR011991">
    <property type="entry name" value="ArsR-like_HTH"/>
</dbReference>
<dbReference type="GO" id="GO:0005634">
    <property type="term" value="C:nucleus"/>
    <property type="evidence" value="ECO:0007669"/>
    <property type="project" value="TreeGrafter"/>
</dbReference>
<evidence type="ECO:0000259" key="1">
    <source>
        <dbReference type="Pfam" id="PF17906"/>
    </source>
</evidence>
<dbReference type="InterPro" id="IPR041426">
    <property type="entry name" value="Mos1_HTH"/>
</dbReference>
<comment type="caution">
    <text evidence="2">The sequence shown here is derived from an EMBL/GenBank/DDBJ whole genome shotgun (WGS) entry which is preliminary data.</text>
</comment>
<dbReference type="GO" id="GO:0044547">
    <property type="term" value="F:DNA topoisomerase binding"/>
    <property type="evidence" value="ECO:0007669"/>
    <property type="project" value="TreeGrafter"/>
</dbReference>
<dbReference type="PANTHER" id="PTHR46060:SF2">
    <property type="entry name" value="HISTONE-LYSINE N-METHYLTRANSFERASE SETMAR"/>
    <property type="match status" value="1"/>
</dbReference>
<dbReference type="InterPro" id="IPR036388">
    <property type="entry name" value="WH-like_DNA-bd_sf"/>
</dbReference>
<dbReference type="CDD" id="cd00090">
    <property type="entry name" value="HTH_ARSR"/>
    <property type="match status" value="1"/>
</dbReference>
<dbReference type="GO" id="GO:0003697">
    <property type="term" value="F:single-stranded DNA binding"/>
    <property type="evidence" value="ECO:0007669"/>
    <property type="project" value="TreeGrafter"/>
</dbReference>
<dbReference type="Gene3D" id="1.10.10.10">
    <property type="entry name" value="Winged helix-like DNA-binding domain superfamily/Winged helix DNA-binding domain"/>
    <property type="match status" value="1"/>
</dbReference>
<dbReference type="GO" id="GO:0042800">
    <property type="term" value="F:histone H3K4 methyltransferase activity"/>
    <property type="evidence" value="ECO:0007669"/>
    <property type="project" value="TreeGrafter"/>
</dbReference>
<dbReference type="InterPro" id="IPR052709">
    <property type="entry name" value="Transposase-MT_Hybrid"/>
</dbReference>
<dbReference type="Pfam" id="PF17906">
    <property type="entry name" value="HTH_48"/>
    <property type="match status" value="1"/>
</dbReference>
<dbReference type="GO" id="GO:0000793">
    <property type="term" value="C:condensed chromosome"/>
    <property type="evidence" value="ECO:0007669"/>
    <property type="project" value="TreeGrafter"/>
</dbReference>
<sequence>MSNFVPKKVFLRGVLLHYFNIKKTAAESHRILVEVYGEHALAERTCQKWFARFKSGDFCLEDEERPGQPKKFEDEELEALIDEDCYQTQEELAESLRVTQAAISKRLKAAGYIQKQGNCVPYELKPRDVERRFCMSEMLLERHKKKSFLHRIVTGDEKWIYYDNPKRKKSYVKPGQPGTSMAKPNIHAAKVMLCIWWDQKGVLYYELLKPGETINGERYRTQLIRLKRAIAEKRPEYSTRHESIIFHHDNARPHVATPVKNYLENSGWEVLAHPPYSPDLAPSDYHLFRSMQNALTGIRFISEQGIKNWLDSFLAAKPAQFFWDGIHKLPERWEKVIASDGQYFE</sequence>
<dbReference type="AlphaFoldDB" id="A0AAU9UIM2"/>
<dbReference type="GO" id="GO:0000729">
    <property type="term" value="P:DNA double-strand break processing"/>
    <property type="evidence" value="ECO:0007669"/>
    <property type="project" value="TreeGrafter"/>
</dbReference>
<dbReference type="GO" id="GO:0015074">
    <property type="term" value="P:DNA integration"/>
    <property type="evidence" value="ECO:0007669"/>
    <property type="project" value="TreeGrafter"/>
</dbReference>
<organism evidence="2 3">
    <name type="scientific">Euphydryas editha</name>
    <name type="common">Edith's checkerspot</name>
    <dbReference type="NCBI Taxonomy" id="104508"/>
    <lineage>
        <taxon>Eukaryota</taxon>
        <taxon>Metazoa</taxon>
        <taxon>Ecdysozoa</taxon>
        <taxon>Arthropoda</taxon>
        <taxon>Hexapoda</taxon>
        <taxon>Insecta</taxon>
        <taxon>Pterygota</taxon>
        <taxon>Neoptera</taxon>
        <taxon>Endopterygota</taxon>
        <taxon>Lepidoptera</taxon>
        <taxon>Glossata</taxon>
        <taxon>Ditrysia</taxon>
        <taxon>Papilionoidea</taxon>
        <taxon>Nymphalidae</taxon>
        <taxon>Nymphalinae</taxon>
        <taxon>Euphydryas</taxon>
    </lineage>
</organism>
<dbReference type="InterPro" id="IPR001888">
    <property type="entry name" value="Transposase_1"/>
</dbReference>
<dbReference type="Gene3D" id="1.10.10.1450">
    <property type="match status" value="1"/>
</dbReference>
<dbReference type="GO" id="GO:0000014">
    <property type="term" value="F:single-stranded DNA endodeoxyribonuclease activity"/>
    <property type="evidence" value="ECO:0007669"/>
    <property type="project" value="TreeGrafter"/>
</dbReference>
<dbReference type="InterPro" id="IPR036397">
    <property type="entry name" value="RNaseH_sf"/>
</dbReference>
<dbReference type="Gene3D" id="3.30.420.10">
    <property type="entry name" value="Ribonuclease H-like superfamily/Ribonuclease H"/>
    <property type="match status" value="1"/>
</dbReference>
<dbReference type="Proteomes" id="UP001153954">
    <property type="component" value="Unassembled WGS sequence"/>
</dbReference>
<dbReference type="PANTHER" id="PTHR46060">
    <property type="entry name" value="MARINER MOS1 TRANSPOSASE-LIKE PROTEIN"/>
    <property type="match status" value="1"/>
</dbReference>
<dbReference type="Pfam" id="PF01359">
    <property type="entry name" value="Transposase_1"/>
    <property type="match status" value="1"/>
</dbReference>
<dbReference type="GO" id="GO:0003690">
    <property type="term" value="F:double-stranded DNA binding"/>
    <property type="evidence" value="ECO:0007669"/>
    <property type="project" value="TreeGrafter"/>
</dbReference>
<proteinExistence type="predicted"/>
<accession>A0AAU9UIM2</accession>
<dbReference type="GO" id="GO:0046975">
    <property type="term" value="F:histone H3K36 methyltransferase activity"/>
    <property type="evidence" value="ECO:0007669"/>
    <property type="project" value="TreeGrafter"/>
</dbReference>
<dbReference type="GO" id="GO:0006303">
    <property type="term" value="P:double-strand break repair via nonhomologous end joining"/>
    <property type="evidence" value="ECO:0007669"/>
    <property type="project" value="TreeGrafter"/>
</dbReference>
<feature type="domain" description="Mos1 transposase HTH" evidence="1">
    <location>
        <begin position="8"/>
        <end position="57"/>
    </location>
</feature>
<protein>
    <recommendedName>
        <fullName evidence="1">Mos1 transposase HTH domain-containing protein</fullName>
    </recommendedName>
</protein>
<reference evidence="2" key="1">
    <citation type="submission" date="2022-03" db="EMBL/GenBank/DDBJ databases">
        <authorList>
            <person name="Tunstrom K."/>
        </authorList>
    </citation>
    <scope>NUCLEOTIDE SEQUENCE</scope>
</reference>
<evidence type="ECO:0000313" key="3">
    <source>
        <dbReference type="Proteomes" id="UP001153954"/>
    </source>
</evidence>
<dbReference type="GO" id="GO:0035861">
    <property type="term" value="C:site of double-strand break"/>
    <property type="evidence" value="ECO:0007669"/>
    <property type="project" value="TreeGrafter"/>
</dbReference>